<protein>
    <submittedName>
        <fullName evidence="1">Uncharacterized protein</fullName>
    </submittedName>
</protein>
<gene>
    <name evidence="1" type="ORF">B5807_10831</name>
</gene>
<dbReference type="EMBL" id="KZ107857">
    <property type="protein sequence ID" value="OSS44556.1"/>
    <property type="molecule type" value="Genomic_DNA"/>
</dbReference>
<sequence length="109" mass="12169">MQTPRVLRVRYAEEEILVEARQVPPFVGAIEDGGGWLHSRGERGEQAAAYQRALFPSSCDAAHDTGLALHTSRSSEERRICRFSRRPMGLLLYMSRLASGNDIHGLFSP</sequence>
<organism evidence="1 2">
    <name type="scientific">Epicoccum nigrum</name>
    <name type="common">Soil fungus</name>
    <name type="synonym">Epicoccum purpurascens</name>
    <dbReference type="NCBI Taxonomy" id="105696"/>
    <lineage>
        <taxon>Eukaryota</taxon>
        <taxon>Fungi</taxon>
        <taxon>Dikarya</taxon>
        <taxon>Ascomycota</taxon>
        <taxon>Pezizomycotina</taxon>
        <taxon>Dothideomycetes</taxon>
        <taxon>Pleosporomycetidae</taxon>
        <taxon>Pleosporales</taxon>
        <taxon>Pleosporineae</taxon>
        <taxon>Didymellaceae</taxon>
        <taxon>Epicoccum</taxon>
    </lineage>
</organism>
<dbReference type="AlphaFoldDB" id="A0A1Y2LKV9"/>
<dbReference type="InParanoid" id="A0A1Y2LKV9"/>
<accession>A0A1Y2LKV9</accession>
<keyword evidence="2" id="KW-1185">Reference proteome</keyword>
<proteinExistence type="predicted"/>
<evidence type="ECO:0000313" key="2">
    <source>
        <dbReference type="Proteomes" id="UP000193240"/>
    </source>
</evidence>
<reference evidence="1 2" key="1">
    <citation type="journal article" date="2017" name="Genome Announc.">
        <title>Genome sequence of the saprophytic ascomycete Epicoccum nigrum ICMP 19927 strain isolated from New Zealand.</title>
        <authorList>
            <person name="Fokin M."/>
            <person name="Fleetwood D."/>
            <person name="Weir B.S."/>
            <person name="Villas-Boas S.G."/>
        </authorList>
    </citation>
    <scope>NUCLEOTIDE SEQUENCE [LARGE SCALE GENOMIC DNA]</scope>
    <source>
        <strain evidence="1 2">ICMP 19927</strain>
    </source>
</reference>
<evidence type="ECO:0000313" key="1">
    <source>
        <dbReference type="EMBL" id="OSS44556.1"/>
    </source>
</evidence>
<name>A0A1Y2LKV9_EPING</name>
<dbReference type="Proteomes" id="UP000193240">
    <property type="component" value="Unassembled WGS sequence"/>
</dbReference>